<keyword evidence="2 5" id="KW-0479">Metal-binding</keyword>
<dbReference type="Pfam" id="PF03328">
    <property type="entry name" value="HpcH_HpaI"/>
    <property type="match status" value="1"/>
</dbReference>
<proteinExistence type="predicted"/>
<keyword evidence="8" id="KW-1185">Reference proteome</keyword>
<evidence type="ECO:0000256" key="4">
    <source>
        <dbReference type="PIRSR" id="PIRSR015582-1"/>
    </source>
</evidence>
<dbReference type="EMBL" id="CP002343">
    <property type="protein sequence ID" value="ADU49091.1"/>
    <property type="molecule type" value="Genomic_DNA"/>
</dbReference>
<feature type="binding site" evidence="5">
    <location>
        <position position="165"/>
    </location>
    <ligand>
        <name>Mg(2+)</name>
        <dbReference type="ChEBI" id="CHEBI:18420"/>
    </ligand>
</feature>
<dbReference type="AlphaFoldDB" id="E6S7Z5"/>
<evidence type="ECO:0000256" key="3">
    <source>
        <dbReference type="ARBA" id="ARBA00022842"/>
    </source>
</evidence>
<dbReference type="PANTHER" id="PTHR32308:SF10">
    <property type="entry name" value="CITRATE LYASE SUBUNIT BETA"/>
    <property type="match status" value="1"/>
</dbReference>
<feature type="binding site" evidence="4">
    <location>
        <position position="138"/>
    </location>
    <ligand>
        <name>substrate</name>
    </ligand>
</feature>
<dbReference type="InterPro" id="IPR011206">
    <property type="entry name" value="Citrate_lyase_beta/mcl1/mcl2"/>
</dbReference>
<organism evidence="7 8">
    <name type="scientific">Intrasporangium calvum (strain ATCC 23552 / DSM 43043 / JCM 3097 / NBRC 12989 / NCIMB 10167 / NRRL B-3866 / 7 KIP)</name>
    <dbReference type="NCBI Taxonomy" id="710696"/>
    <lineage>
        <taxon>Bacteria</taxon>
        <taxon>Bacillati</taxon>
        <taxon>Actinomycetota</taxon>
        <taxon>Actinomycetes</taxon>
        <taxon>Micrococcales</taxon>
        <taxon>Intrasporangiaceae</taxon>
        <taxon>Intrasporangium</taxon>
    </lineage>
</organism>
<dbReference type="HOGENOM" id="CLU_044864_0_1_11"/>
<dbReference type="Gene3D" id="3.20.20.60">
    <property type="entry name" value="Phosphoenolpyruvate-binding domains"/>
    <property type="match status" value="1"/>
</dbReference>
<dbReference type="RefSeq" id="WP_013493405.1">
    <property type="nucleotide sequence ID" value="NC_014830.1"/>
</dbReference>
<accession>E6S7Z5</accession>
<feature type="binding site" evidence="5">
    <location>
        <position position="138"/>
    </location>
    <ligand>
        <name>Mg(2+)</name>
        <dbReference type="ChEBI" id="CHEBI:18420"/>
    </ligand>
</feature>
<dbReference type="PANTHER" id="PTHR32308">
    <property type="entry name" value="LYASE BETA SUBUNIT, PUTATIVE (AFU_ORTHOLOGUE AFUA_4G13030)-RELATED"/>
    <property type="match status" value="1"/>
</dbReference>
<evidence type="ECO:0000256" key="1">
    <source>
        <dbReference type="ARBA" id="ARBA00001946"/>
    </source>
</evidence>
<dbReference type="GO" id="GO:0006107">
    <property type="term" value="P:oxaloacetate metabolic process"/>
    <property type="evidence" value="ECO:0007669"/>
    <property type="project" value="TreeGrafter"/>
</dbReference>
<dbReference type="OrthoDB" id="5172636at2"/>
<dbReference type="InterPro" id="IPR015813">
    <property type="entry name" value="Pyrv/PenolPyrv_kinase-like_dom"/>
</dbReference>
<evidence type="ECO:0000259" key="6">
    <source>
        <dbReference type="Pfam" id="PF03328"/>
    </source>
</evidence>
<dbReference type="PIRSF" id="PIRSF015582">
    <property type="entry name" value="Cit_lyase_B"/>
    <property type="match status" value="1"/>
</dbReference>
<evidence type="ECO:0000313" key="7">
    <source>
        <dbReference type="EMBL" id="ADU49091.1"/>
    </source>
</evidence>
<feature type="binding site" evidence="4">
    <location>
        <position position="80"/>
    </location>
    <ligand>
        <name>substrate</name>
    </ligand>
</feature>
<keyword evidence="7" id="KW-0456">Lyase</keyword>
<evidence type="ECO:0000256" key="2">
    <source>
        <dbReference type="ARBA" id="ARBA00022723"/>
    </source>
</evidence>
<keyword evidence="3 5" id="KW-0460">Magnesium</keyword>
<reference evidence="7 8" key="1">
    <citation type="journal article" date="2010" name="Stand. Genomic Sci.">
        <title>Complete genome sequence of Intrasporangium calvum type strain (7 KIP).</title>
        <authorList>
            <person name="Del Rio T.G."/>
            <person name="Chertkov O."/>
            <person name="Yasawong M."/>
            <person name="Lucas S."/>
            <person name="Deshpande S."/>
            <person name="Cheng J.F."/>
            <person name="Detter C."/>
            <person name="Tapia R."/>
            <person name="Han C."/>
            <person name="Goodwin L."/>
            <person name="Pitluck S."/>
            <person name="Liolios K."/>
            <person name="Ivanova N."/>
            <person name="Mavromatis K."/>
            <person name="Pati A."/>
            <person name="Chen A."/>
            <person name="Palaniappan K."/>
            <person name="Land M."/>
            <person name="Hauser L."/>
            <person name="Chang Y.J."/>
            <person name="Jeffries C.D."/>
            <person name="Rohde M."/>
            <person name="Pukall R."/>
            <person name="Sikorski J."/>
            <person name="Goker M."/>
            <person name="Woyke T."/>
            <person name="Bristow J."/>
            <person name="Eisen J.A."/>
            <person name="Markowitz V."/>
            <person name="Hugenholtz P."/>
            <person name="Kyrpides N.C."/>
            <person name="Klenk H.P."/>
            <person name="Lapidus A."/>
        </authorList>
    </citation>
    <scope>NUCLEOTIDE SEQUENCE [LARGE SCALE GENOMIC DNA]</scope>
    <source>
        <strain evidence="8">ATCC 23552 / DSM 43043 / JCM 3097 / NBRC 12989 / 7 KIP</strain>
    </source>
</reference>
<dbReference type="KEGG" id="ica:Intca_2586"/>
<dbReference type="STRING" id="710696.Intca_2586"/>
<dbReference type="InterPro" id="IPR040442">
    <property type="entry name" value="Pyrv_kinase-like_dom_sf"/>
</dbReference>
<sequence>MSVQSQASPAAYGSFRPRRSVLYLPSSNERALEKAKTLPVDALILDLEDAVAPDAKEAARENACAAVQSGEYGRSELTIRVNGIGSQWHDADMVAASAAGPDAIVVPKVNSADEVRQLVAAMEAAGAPEKTKLWAMIETPVAVLHAEEIARASERLTAFVMGTNDLNKELGAELVPGRQPLLTGLSLALLGARAAGIAVLDGVWMDVKDVDGLRGECVQGRQMGFDGKTLIHPGQVETANEVFAPSPEQVQEARGIIAAFEEAVAQGKGVATYQGKLVENLHVDTARKVLATAEAIDALDG</sequence>
<dbReference type="Proteomes" id="UP000008914">
    <property type="component" value="Chromosome"/>
</dbReference>
<gene>
    <name evidence="7" type="ordered locus">Intca_2586</name>
</gene>
<protein>
    <submittedName>
        <fullName evidence="7">Citryl-CoA lyase</fullName>
        <ecNumber evidence="7">4.1.3.34</ecNumber>
    </submittedName>
</protein>
<dbReference type="SUPFAM" id="SSF51621">
    <property type="entry name" value="Phosphoenolpyruvate/pyruvate domain"/>
    <property type="match status" value="1"/>
</dbReference>
<dbReference type="eggNOG" id="COG2301">
    <property type="taxonomic scope" value="Bacteria"/>
</dbReference>
<evidence type="ECO:0000313" key="8">
    <source>
        <dbReference type="Proteomes" id="UP000008914"/>
    </source>
</evidence>
<evidence type="ECO:0000256" key="5">
    <source>
        <dbReference type="PIRSR" id="PIRSR015582-2"/>
    </source>
</evidence>
<dbReference type="GO" id="GO:0000287">
    <property type="term" value="F:magnesium ion binding"/>
    <property type="evidence" value="ECO:0007669"/>
    <property type="project" value="TreeGrafter"/>
</dbReference>
<name>E6S7Z5_INTC7</name>
<feature type="domain" description="HpcH/HpaI aldolase/citrate lyase" evidence="6">
    <location>
        <begin position="19"/>
        <end position="233"/>
    </location>
</feature>
<dbReference type="EC" id="4.1.3.34" evidence="7"/>
<dbReference type="GO" id="GO:0008816">
    <property type="term" value="F:citryl-CoA lyase activity"/>
    <property type="evidence" value="ECO:0007669"/>
    <property type="project" value="UniProtKB-EC"/>
</dbReference>
<dbReference type="InterPro" id="IPR005000">
    <property type="entry name" value="Aldolase/citrate-lyase_domain"/>
</dbReference>
<comment type="cofactor">
    <cofactor evidence="1">
        <name>Mg(2+)</name>
        <dbReference type="ChEBI" id="CHEBI:18420"/>
    </cofactor>
</comment>